<keyword evidence="1" id="KW-0472">Membrane</keyword>
<comment type="caution">
    <text evidence="3">The sequence shown here is derived from an EMBL/GenBank/DDBJ whole genome shotgun (WGS) entry which is preliminary data.</text>
</comment>
<dbReference type="Pfam" id="PF03168">
    <property type="entry name" value="LEA_2"/>
    <property type="match status" value="1"/>
</dbReference>
<organism evidence="3 4">
    <name type="scientific">Gossypium aridum</name>
    <name type="common">American cotton</name>
    <name type="synonym">Erioxylum aridum</name>
    <dbReference type="NCBI Taxonomy" id="34290"/>
    <lineage>
        <taxon>Eukaryota</taxon>
        <taxon>Viridiplantae</taxon>
        <taxon>Streptophyta</taxon>
        <taxon>Embryophyta</taxon>
        <taxon>Tracheophyta</taxon>
        <taxon>Spermatophyta</taxon>
        <taxon>Magnoliopsida</taxon>
        <taxon>eudicotyledons</taxon>
        <taxon>Gunneridae</taxon>
        <taxon>Pentapetalae</taxon>
        <taxon>rosids</taxon>
        <taxon>malvids</taxon>
        <taxon>Malvales</taxon>
        <taxon>Malvaceae</taxon>
        <taxon>Malvoideae</taxon>
        <taxon>Gossypium</taxon>
    </lineage>
</organism>
<evidence type="ECO:0000313" key="3">
    <source>
        <dbReference type="EMBL" id="MBA0694314.1"/>
    </source>
</evidence>
<proteinExistence type="predicted"/>
<keyword evidence="4" id="KW-1185">Reference proteome</keyword>
<feature type="domain" description="Late embryogenesis abundant protein LEA-2 subgroup" evidence="2">
    <location>
        <begin position="86"/>
        <end position="178"/>
    </location>
</feature>
<dbReference type="EMBL" id="JABFAA010000010">
    <property type="protein sequence ID" value="MBA0694314.1"/>
    <property type="molecule type" value="Genomic_DNA"/>
</dbReference>
<evidence type="ECO:0000313" key="4">
    <source>
        <dbReference type="Proteomes" id="UP000593577"/>
    </source>
</evidence>
<gene>
    <name evidence="3" type="ORF">Goari_004625</name>
</gene>
<dbReference type="PANTHER" id="PTHR31852">
    <property type="entry name" value="LATE EMBRYOGENESIS ABUNDANT (LEA) HYDROXYPROLINE-RICH GLYCOPROTEIN FAMILY"/>
    <property type="match status" value="1"/>
</dbReference>
<evidence type="ECO:0000259" key="2">
    <source>
        <dbReference type="Pfam" id="PF03168"/>
    </source>
</evidence>
<dbReference type="Gene3D" id="2.60.40.1820">
    <property type="match status" value="1"/>
</dbReference>
<name>A0A7J8Y5I5_GOSAI</name>
<reference evidence="3 4" key="1">
    <citation type="journal article" date="2019" name="Genome Biol. Evol.">
        <title>Insights into the evolution of the New World diploid cottons (Gossypium, subgenus Houzingenia) based on genome sequencing.</title>
        <authorList>
            <person name="Grover C.E."/>
            <person name="Arick M.A. 2nd"/>
            <person name="Thrash A."/>
            <person name="Conover J.L."/>
            <person name="Sanders W.S."/>
            <person name="Peterson D.G."/>
            <person name="Frelichowski J.E."/>
            <person name="Scheffler J.A."/>
            <person name="Scheffler B.E."/>
            <person name="Wendel J.F."/>
        </authorList>
    </citation>
    <scope>NUCLEOTIDE SEQUENCE [LARGE SCALE GENOMIC DNA]</scope>
    <source>
        <strain evidence="3">185</strain>
        <tissue evidence="3">Leaf</tissue>
    </source>
</reference>
<keyword evidence="1" id="KW-0812">Transmembrane</keyword>
<dbReference type="AlphaFoldDB" id="A0A7J8Y5I5"/>
<protein>
    <recommendedName>
        <fullName evidence="2">Late embryogenesis abundant protein LEA-2 subgroup domain-containing protein</fullName>
    </recommendedName>
</protein>
<dbReference type="InterPro" id="IPR055301">
    <property type="entry name" value="Lea14-like_2"/>
</dbReference>
<dbReference type="Proteomes" id="UP000593577">
    <property type="component" value="Unassembled WGS sequence"/>
</dbReference>
<feature type="transmembrane region" description="Helical" evidence="1">
    <location>
        <begin position="25"/>
        <end position="48"/>
    </location>
</feature>
<keyword evidence="1" id="KW-1133">Transmembrane helix</keyword>
<dbReference type="InterPro" id="IPR004864">
    <property type="entry name" value="LEA_2"/>
</dbReference>
<dbReference type="SUPFAM" id="SSF117070">
    <property type="entry name" value="LEA14-like"/>
    <property type="match status" value="1"/>
</dbReference>
<accession>A0A7J8Y5I5</accession>
<sequence length="305" mass="33766">MEIQTASSSAAMNNDPKRLHKCRNICFATMGGLIFIIILIVILAFTVFKPKNPVITVDSVTLADLKFYLDTTKFQVLFNVSLDVDLSIKNSNKVGFKYADSAAELNYRGLKVGEVPIPAGKISADKTAPMNLTVTVMADRFISDSNFFADFSGGELPLETFCEISGKVNILHLFKFHVVSTTSCDIIVFLSNSSVGDQNCNYKYKLLAAWFPLGEDFVWVGIGFGLCSEDRNDYVTDMITLQKKKLENKLHSLPTHISCSKGIKLRPATSPNLLMLAKVSKVIGTVISLPKNLMHLRHLTLVIQF</sequence>
<evidence type="ECO:0000256" key="1">
    <source>
        <dbReference type="SAM" id="Phobius"/>
    </source>
</evidence>